<comment type="subcellular location">
    <subcellularLocation>
        <location evidence="1">Cytoplasm</location>
    </subcellularLocation>
</comment>
<dbReference type="PANTHER" id="PTHR13105">
    <property type="entry name" value="MYELOID LEUKEMIA FACTOR"/>
    <property type="match status" value="1"/>
</dbReference>
<comment type="similarity">
    <text evidence="2">Belongs to the MLF family.</text>
</comment>
<accession>A0A388LHF1</accession>
<dbReference type="InterPro" id="IPR019376">
    <property type="entry name" value="Myeloid_leukemia_factor"/>
</dbReference>
<dbReference type="OrthoDB" id="8707547at2759"/>
<proteinExistence type="inferred from homology"/>
<dbReference type="Proteomes" id="UP000265515">
    <property type="component" value="Unassembled WGS sequence"/>
</dbReference>
<evidence type="ECO:0000256" key="5">
    <source>
        <dbReference type="SAM" id="MobiDB-lite"/>
    </source>
</evidence>
<name>A0A388LHF1_CHABU</name>
<evidence type="ECO:0000256" key="3">
    <source>
        <dbReference type="ARBA" id="ARBA00022490"/>
    </source>
</evidence>
<organism evidence="6 7">
    <name type="scientific">Chara braunii</name>
    <name type="common">Braun's stonewort</name>
    <dbReference type="NCBI Taxonomy" id="69332"/>
    <lineage>
        <taxon>Eukaryota</taxon>
        <taxon>Viridiplantae</taxon>
        <taxon>Streptophyta</taxon>
        <taxon>Charophyceae</taxon>
        <taxon>Charales</taxon>
        <taxon>Characeae</taxon>
        <taxon>Chara</taxon>
    </lineage>
</organism>
<evidence type="ECO:0000313" key="7">
    <source>
        <dbReference type="Proteomes" id="UP000265515"/>
    </source>
</evidence>
<protein>
    <recommendedName>
        <fullName evidence="8">Myeloid leukemia factor</fullName>
    </recommendedName>
</protein>
<dbReference type="Pfam" id="PF10248">
    <property type="entry name" value="Mlf1IP"/>
    <property type="match status" value="1"/>
</dbReference>
<gene>
    <name evidence="6" type="ORF">CBR_g33932</name>
</gene>
<feature type="region of interest" description="Disordered" evidence="5">
    <location>
        <begin position="236"/>
        <end position="316"/>
    </location>
</feature>
<feature type="compositionally biased region" description="Basic residues" evidence="5">
    <location>
        <begin position="142"/>
        <end position="155"/>
    </location>
</feature>
<evidence type="ECO:0008006" key="8">
    <source>
        <dbReference type="Google" id="ProtNLM"/>
    </source>
</evidence>
<dbReference type="OMA" id="NPRKQGR"/>
<evidence type="ECO:0000256" key="2">
    <source>
        <dbReference type="ARBA" id="ARBA00008332"/>
    </source>
</evidence>
<feature type="compositionally biased region" description="Low complexity" evidence="5">
    <location>
        <begin position="171"/>
        <end position="180"/>
    </location>
</feature>
<dbReference type="GO" id="GO:0005737">
    <property type="term" value="C:cytoplasm"/>
    <property type="evidence" value="ECO:0007669"/>
    <property type="project" value="UniProtKB-SubCell"/>
</dbReference>
<feature type="compositionally biased region" description="Basic and acidic residues" evidence="5">
    <location>
        <begin position="209"/>
        <end position="223"/>
    </location>
</feature>
<reference evidence="6 7" key="1">
    <citation type="journal article" date="2018" name="Cell">
        <title>The Chara Genome: Secondary Complexity and Implications for Plant Terrestrialization.</title>
        <authorList>
            <person name="Nishiyama T."/>
            <person name="Sakayama H."/>
            <person name="Vries J.D."/>
            <person name="Buschmann H."/>
            <person name="Saint-Marcoux D."/>
            <person name="Ullrich K.K."/>
            <person name="Haas F.B."/>
            <person name="Vanderstraeten L."/>
            <person name="Becker D."/>
            <person name="Lang D."/>
            <person name="Vosolsobe S."/>
            <person name="Rombauts S."/>
            <person name="Wilhelmsson P.K.I."/>
            <person name="Janitza P."/>
            <person name="Kern R."/>
            <person name="Heyl A."/>
            <person name="Rumpler F."/>
            <person name="Villalobos L.I.A.C."/>
            <person name="Clay J.M."/>
            <person name="Skokan R."/>
            <person name="Toyoda A."/>
            <person name="Suzuki Y."/>
            <person name="Kagoshima H."/>
            <person name="Schijlen E."/>
            <person name="Tajeshwar N."/>
            <person name="Catarino B."/>
            <person name="Hetherington A.J."/>
            <person name="Saltykova A."/>
            <person name="Bonnot C."/>
            <person name="Breuninger H."/>
            <person name="Symeonidi A."/>
            <person name="Radhakrishnan G.V."/>
            <person name="Van Nieuwerburgh F."/>
            <person name="Deforce D."/>
            <person name="Chang C."/>
            <person name="Karol K.G."/>
            <person name="Hedrich R."/>
            <person name="Ulvskov P."/>
            <person name="Glockner G."/>
            <person name="Delwiche C.F."/>
            <person name="Petrasek J."/>
            <person name="Van de Peer Y."/>
            <person name="Friml J."/>
            <person name="Beilby M."/>
            <person name="Dolan L."/>
            <person name="Kohara Y."/>
            <person name="Sugano S."/>
            <person name="Fujiyama A."/>
            <person name="Delaux P.-M."/>
            <person name="Quint M."/>
            <person name="TheiBen G."/>
            <person name="Hagemann M."/>
            <person name="Harholt J."/>
            <person name="Dunand C."/>
            <person name="Zachgo S."/>
            <person name="Langdale J."/>
            <person name="Maumus F."/>
            <person name="Straeten D.V.D."/>
            <person name="Gould S.B."/>
            <person name="Rensing S.A."/>
        </authorList>
    </citation>
    <scope>NUCLEOTIDE SEQUENCE [LARGE SCALE GENOMIC DNA]</scope>
    <source>
        <strain evidence="6 7">S276</strain>
    </source>
</reference>
<keyword evidence="4" id="KW-0597">Phosphoprotein</keyword>
<keyword evidence="3" id="KW-0963">Cytoplasm</keyword>
<keyword evidence="7" id="KW-1185">Reference proteome</keyword>
<evidence type="ECO:0000256" key="1">
    <source>
        <dbReference type="ARBA" id="ARBA00004496"/>
    </source>
</evidence>
<feature type="region of interest" description="Disordered" evidence="5">
    <location>
        <begin position="90"/>
        <end position="223"/>
    </location>
</feature>
<sequence length="316" mass="34949">MANRGGRTQLPPGFEEPFPSFGSAFGMMGGMGGGQSLFGSFFQNDPFSTDPFFTRPFEHMDSMFQRMGSMFGGPMLSGFEQQPRQFLQDRPAHTEGRTGPTIEEIPDDAPVDEQAQSSSRRRSGGSQEPIVEHPDDEEETQHRRRSDHHRNHARDHHGANDVASRPAGGAQVFSFSSVQSYSRDGSGPGNYYSKSTTTRMGPDGVADQQTREQDSRSNTDKLKYVRALGSKARSVLRTRKADGEEESLQTLHNLEEEEAATFDDQWQQKAERALPRWYDGSGRALPDQSGGRSSRMALPANSSGGRNTRARGVRQA</sequence>
<dbReference type="STRING" id="69332.A0A388LHF1"/>
<dbReference type="EMBL" id="BFEA01000385">
    <property type="protein sequence ID" value="GBG81754.1"/>
    <property type="molecule type" value="Genomic_DNA"/>
</dbReference>
<dbReference type="Gramene" id="GBG81754">
    <property type="protein sequence ID" value="GBG81754"/>
    <property type="gene ID" value="CBR_g33932"/>
</dbReference>
<evidence type="ECO:0000256" key="4">
    <source>
        <dbReference type="ARBA" id="ARBA00022553"/>
    </source>
</evidence>
<dbReference type="AlphaFoldDB" id="A0A388LHF1"/>
<evidence type="ECO:0000313" key="6">
    <source>
        <dbReference type="EMBL" id="GBG81754.1"/>
    </source>
</evidence>
<comment type="caution">
    <text evidence="6">The sequence shown here is derived from an EMBL/GenBank/DDBJ whole genome shotgun (WGS) entry which is preliminary data.</text>
</comment>